<comment type="caution">
    <text evidence="2">The sequence shown here is derived from an EMBL/GenBank/DDBJ whole genome shotgun (WGS) entry which is preliminary data.</text>
</comment>
<dbReference type="Proteomes" id="UP000003688">
    <property type="component" value="Unassembled WGS sequence"/>
</dbReference>
<keyword evidence="1" id="KW-1133">Transmembrane helix</keyword>
<name>B9XLV3_PEDPL</name>
<keyword evidence="1" id="KW-0812">Transmembrane</keyword>
<dbReference type="STRING" id="320771.Cflav_PD2415"/>
<keyword evidence="3" id="KW-1185">Reference proteome</keyword>
<dbReference type="RefSeq" id="WP_007416792.1">
    <property type="nucleotide sequence ID" value="NZ_ABOX02000031.1"/>
</dbReference>
<dbReference type="EMBL" id="ABOX02000031">
    <property type="protein sequence ID" value="EEF59210.1"/>
    <property type="molecule type" value="Genomic_DNA"/>
</dbReference>
<reference evidence="2 3" key="1">
    <citation type="journal article" date="2011" name="J. Bacteriol.">
        <title>Genome sequence of 'Pedosphaera parvula' Ellin514, an aerobic Verrucomicrobial isolate from pasture soil.</title>
        <authorList>
            <person name="Kant R."/>
            <person name="van Passel M.W."/>
            <person name="Sangwan P."/>
            <person name="Palva A."/>
            <person name="Lucas S."/>
            <person name="Copeland A."/>
            <person name="Lapidus A."/>
            <person name="Glavina Del Rio T."/>
            <person name="Dalin E."/>
            <person name="Tice H."/>
            <person name="Bruce D."/>
            <person name="Goodwin L."/>
            <person name="Pitluck S."/>
            <person name="Chertkov O."/>
            <person name="Larimer F.W."/>
            <person name="Land M.L."/>
            <person name="Hauser L."/>
            <person name="Brettin T.S."/>
            <person name="Detter J.C."/>
            <person name="Han S."/>
            <person name="de Vos W.M."/>
            <person name="Janssen P.H."/>
            <person name="Smidt H."/>
        </authorList>
    </citation>
    <scope>NUCLEOTIDE SEQUENCE [LARGE SCALE GENOMIC DNA]</scope>
    <source>
        <strain evidence="2 3">Ellin514</strain>
    </source>
</reference>
<evidence type="ECO:0000313" key="2">
    <source>
        <dbReference type="EMBL" id="EEF59210.1"/>
    </source>
</evidence>
<feature type="transmembrane region" description="Helical" evidence="1">
    <location>
        <begin position="148"/>
        <end position="170"/>
    </location>
</feature>
<gene>
    <name evidence="2" type="ORF">Cflav_PD2415</name>
</gene>
<organism evidence="2 3">
    <name type="scientific">Pedosphaera parvula (strain Ellin514)</name>
    <dbReference type="NCBI Taxonomy" id="320771"/>
    <lineage>
        <taxon>Bacteria</taxon>
        <taxon>Pseudomonadati</taxon>
        <taxon>Verrucomicrobiota</taxon>
        <taxon>Pedosphaerae</taxon>
        <taxon>Pedosphaerales</taxon>
        <taxon>Pedosphaeraceae</taxon>
        <taxon>Pedosphaera</taxon>
    </lineage>
</organism>
<feature type="transmembrane region" description="Helical" evidence="1">
    <location>
        <begin position="107"/>
        <end position="136"/>
    </location>
</feature>
<dbReference type="Gene3D" id="1.10.287.1260">
    <property type="match status" value="1"/>
</dbReference>
<protein>
    <submittedName>
        <fullName evidence="2">Conserved TM helix repeat-containing protein</fullName>
    </submittedName>
</protein>
<keyword evidence="1" id="KW-0472">Membrane</keyword>
<feature type="transmembrane region" description="Helical" evidence="1">
    <location>
        <begin position="182"/>
        <end position="205"/>
    </location>
</feature>
<dbReference type="Pfam" id="PF05552">
    <property type="entry name" value="MS_channel_1st_1"/>
    <property type="match status" value="2"/>
</dbReference>
<evidence type="ECO:0000256" key="1">
    <source>
        <dbReference type="SAM" id="Phobius"/>
    </source>
</evidence>
<dbReference type="OrthoDB" id="8902745at2"/>
<accession>B9XLV3</accession>
<feature type="transmembrane region" description="Helical" evidence="1">
    <location>
        <begin position="20"/>
        <end position="40"/>
    </location>
</feature>
<feature type="transmembrane region" description="Helical" evidence="1">
    <location>
        <begin position="79"/>
        <end position="101"/>
    </location>
</feature>
<proteinExistence type="predicted"/>
<evidence type="ECO:0000313" key="3">
    <source>
        <dbReference type="Proteomes" id="UP000003688"/>
    </source>
</evidence>
<dbReference type="InterPro" id="IPR008910">
    <property type="entry name" value="MSC_TM_helix"/>
</dbReference>
<dbReference type="AlphaFoldDB" id="B9XLV3"/>
<sequence>MNNAGVNLRTGLESAWTSFMTFIPNLFLFAVILIVGYFIAKIAAKVLNKVLSRLGFDRWVERGGIKRSMERANWTASQVVSTILFYTIFLFVLQLAFGVFGPNPISLIITGIIAFLPRLFAAMAILIVAAAVATGVKEILQATLGSLSYGRALATMASVAIVTVGIFMALNQVRIAPAIVNGLFYAALAVVVGSAIISIGCGGIAPMRREWEQALGKMHQEAPKLRAAASNAPRAAQAKTQEFGQPVAVAAAEEAQDLPERPRFPTQP</sequence>